<evidence type="ECO:0000313" key="2">
    <source>
        <dbReference type="WBParaSite" id="RSKR_0000061800.1"/>
    </source>
</evidence>
<organism evidence="1 2">
    <name type="scientific">Rhabditophanes sp. KR3021</name>
    <dbReference type="NCBI Taxonomy" id="114890"/>
    <lineage>
        <taxon>Eukaryota</taxon>
        <taxon>Metazoa</taxon>
        <taxon>Ecdysozoa</taxon>
        <taxon>Nematoda</taxon>
        <taxon>Chromadorea</taxon>
        <taxon>Rhabditida</taxon>
        <taxon>Tylenchina</taxon>
        <taxon>Panagrolaimomorpha</taxon>
        <taxon>Strongyloidoidea</taxon>
        <taxon>Alloionematidae</taxon>
        <taxon>Rhabditophanes</taxon>
    </lineage>
</organism>
<protein>
    <submittedName>
        <fullName evidence="2">ER membrane protein complex subunit 1</fullName>
    </submittedName>
</protein>
<evidence type="ECO:0000313" key="1">
    <source>
        <dbReference type="Proteomes" id="UP000095286"/>
    </source>
</evidence>
<proteinExistence type="predicted"/>
<dbReference type="WBParaSite" id="RSKR_0000061800.1">
    <property type="protein sequence ID" value="RSKR_0000061800.1"/>
    <property type="gene ID" value="RSKR_0000061800"/>
</dbReference>
<accession>A0AC35THD8</accession>
<name>A0AC35THD8_9BILA</name>
<reference evidence="2" key="1">
    <citation type="submission" date="2016-11" db="UniProtKB">
        <authorList>
            <consortium name="WormBaseParasite"/>
        </authorList>
    </citation>
    <scope>IDENTIFICATION</scope>
    <source>
        <strain evidence="2">KR3021</strain>
    </source>
</reference>
<sequence>MRVLFFIWISLISSIFCNSGQPAPENSEKTEWSKSLLGCPNDLKFGTVSDGFKNVVNYVYVNSDSDTIASLYMNEGKLAWRQVLEESTKDSKLEWLVEGSRIFTLNNKGFLRRWASDKGGLMYEVSLNPGVIAKVYKVINVGSKHILIQLDNAFFITSVEKGNYVRKTVHEKSDAVINAISVADKKDEIDVYYTLEGKLHLLTYNKKASTTTINDLKTSSLGCQSSDKYTICVTENNEVVSFDSKEKQAITKATGSFEKIEKISNDGMFGLQFSESVVIVDAKLNAQQVVADYKGFKLYQVSANYGNYFGLLNNDKVLDILEIGSYKTPIFSKVLPTSTDNANSKIKNLHVLVSTNTKTNEPTIHLALVYSDCQINFYESINSEDFTLEWTRYEDLAHISKAEFVDLPLSDMDVLFEKEFSNVDGSIIGNFTLRVASQIEQTKHVFTKYIKQAIHFVSKINPSTLSTSDFISGLQNKRKSVAKEEDQPLERDYFKFKKFIIAVTTKGSIYGISNEDGAIVWKISVGSAALPFDGILHPDLVPFFVLRTTDSSMYRNQGTIVFNEQNKFTGILSFDMITGEVLDKTTITKKMKRVEQLPFQDKHRMKSLILFFEDDTMDFYPKMSDEALSAFKTPFHLLWTTKDGSFYGTRVDFVNRSLKKLWVLKNKQEDQYVAAITSKSANEKTKSLGYVLGDSSVLYKYQNPHMIAIAFASSKTHLITDVILLDTITGKVLYKSELVSASLPIKMVLVDNWLALSYFNFKQRRQQMSVVELFDGTKRAESDIINAWTKSHPANITTQSYIFPHGVDAFTVTKTDIGLTTRGLLVALPFGNIIQVPKRILDGRRVFDVSPEDREEGLFPYMPEIFFTPDQYINNNKLVFKIRDISSAAAGLESVSHIFAYGKDLYCTYIFPSGKFDMLNEDFNYVMIASIMVALVVGSIVLKQRAHSQTLRQSWN</sequence>
<dbReference type="Proteomes" id="UP000095286">
    <property type="component" value="Unplaced"/>
</dbReference>